<dbReference type="GO" id="GO:0016705">
    <property type="term" value="F:oxidoreductase activity, acting on paired donors, with incorporation or reduction of molecular oxygen"/>
    <property type="evidence" value="ECO:0007669"/>
    <property type="project" value="InterPro"/>
</dbReference>
<evidence type="ECO:0000256" key="6">
    <source>
        <dbReference type="ARBA" id="ARBA00023004"/>
    </source>
</evidence>
<protein>
    <submittedName>
        <fullName evidence="8">Oxidoreductase</fullName>
    </submittedName>
</protein>
<sequence length="183" mass="19996">MVSVYSVPNAFSALECAEISRKVNAEPESEARLVGQTRDHNLRRADVVWLDDVPGTGWVMDRLISLVRRANRELFNFDLREFAESPQAAGYKAKDGGHFAWHSDIGDGPVAGKRKLTLMVQLSKPGAYDGGDLEVMPGAHVVAASRAQGSVTVFPSFLLHQVTPVTRGARQSLTVWAHGPAFR</sequence>
<dbReference type="GO" id="GO:0005506">
    <property type="term" value="F:iron ion binding"/>
    <property type="evidence" value="ECO:0007669"/>
    <property type="project" value="InterPro"/>
</dbReference>
<evidence type="ECO:0000256" key="4">
    <source>
        <dbReference type="ARBA" id="ARBA00022964"/>
    </source>
</evidence>
<evidence type="ECO:0000256" key="1">
    <source>
        <dbReference type="ARBA" id="ARBA00001961"/>
    </source>
</evidence>
<evidence type="ECO:0000256" key="3">
    <source>
        <dbReference type="ARBA" id="ARBA00022896"/>
    </source>
</evidence>
<dbReference type="Pfam" id="PF13640">
    <property type="entry name" value="2OG-FeII_Oxy_3"/>
    <property type="match status" value="1"/>
</dbReference>
<dbReference type="InterPro" id="IPR006620">
    <property type="entry name" value="Pro_4_hyd_alph"/>
</dbReference>
<evidence type="ECO:0000256" key="2">
    <source>
        <dbReference type="ARBA" id="ARBA00022723"/>
    </source>
</evidence>
<accession>V9VQ70</accession>
<dbReference type="HOGENOM" id="CLU_106572_0_0_5"/>
<dbReference type="Proteomes" id="UP000018780">
    <property type="component" value="Chromosome"/>
</dbReference>
<dbReference type="EMBL" id="CP006773">
    <property type="protein sequence ID" value="AHD00168.1"/>
    <property type="molecule type" value="Genomic_DNA"/>
</dbReference>
<dbReference type="STRING" id="999552.METH_05035"/>
<gene>
    <name evidence="8" type="ORF">METH_05035</name>
</gene>
<dbReference type="GO" id="GO:0031418">
    <property type="term" value="F:L-ascorbic acid binding"/>
    <property type="evidence" value="ECO:0007669"/>
    <property type="project" value="UniProtKB-KW"/>
</dbReference>
<dbReference type="RefSeq" id="WP_024089297.1">
    <property type="nucleotide sequence ID" value="NC_023135.1"/>
</dbReference>
<dbReference type="InterPro" id="IPR005123">
    <property type="entry name" value="Oxoglu/Fe-dep_dioxygenase_dom"/>
</dbReference>
<keyword evidence="5" id="KW-0560">Oxidoreductase</keyword>
<keyword evidence="9" id="KW-1185">Reference proteome</keyword>
<reference evidence="8 9" key="1">
    <citation type="submission" date="2013-09" db="EMBL/GenBank/DDBJ databases">
        <authorList>
            <consortium name="DOE Joint Genome Institute"/>
            <person name="Klenk H.-P."/>
            <person name="Huntemann M."/>
            <person name="Han J."/>
            <person name="Chen A."/>
            <person name="Kyrpides N."/>
            <person name="Mavromatis K."/>
            <person name="Markowitz V."/>
            <person name="Palaniappan K."/>
            <person name="Ivanova N."/>
            <person name="Schaumberg A."/>
            <person name="Pati A."/>
            <person name="Liolios K."/>
            <person name="Nordberg H.P."/>
            <person name="Cantor M.N."/>
            <person name="Hua S.X."/>
            <person name="Woyke T."/>
        </authorList>
    </citation>
    <scope>NUCLEOTIDE SEQUENCE [LARGE SCALE GENOMIC DNA]</scope>
    <source>
        <strain evidence="8 9">DSM 14336</strain>
    </source>
</reference>
<dbReference type="GO" id="GO:0051213">
    <property type="term" value="F:dioxygenase activity"/>
    <property type="evidence" value="ECO:0007669"/>
    <property type="project" value="UniProtKB-KW"/>
</dbReference>
<keyword evidence="3" id="KW-0847">Vitamin C</keyword>
<evidence type="ECO:0000256" key="5">
    <source>
        <dbReference type="ARBA" id="ARBA00023002"/>
    </source>
</evidence>
<name>V9VQ70_9RHOB</name>
<evidence type="ECO:0000259" key="7">
    <source>
        <dbReference type="PROSITE" id="PS51471"/>
    </source>
</evidence>
<keyword evidence="2" id="KW-0479">Metal-binding</keyword>
<dbReference type="SMART" id="SM00702">
    <property type="entry name" value="P4Hc"/>
    <property type="match status" value="1"/>
</dbReference>
<organism evidence="8 9">
    <name type="scientific">Leisingera methylohalidivorans DSM 14336</name>
    <dbReference type="NCBI Taxonomy" id="999552"/>
    <lineage>
        <taxon>Bacteria</taxon>
        <taxon>Pseudomonadati</taxon>
        <taxon>Pseudomonadota</taxon>
        <taxon>Alphaproteobacteria</taxon>
        <taxon>Rhodobacterales</taxon>
        <taxon>Roseobacteraceae</taxon>
        <taxon>Leisingera</taxon>
    </lineage>
</organism>
<evidence type="ECO:0000313" key="9">
    <source>
        <dbReference type="Proteomes" id="UP000018780"/>
    </source>
</evidence>
<evidence type="ECO:0000313" key="8">
    <source>
        <dbReference type="EMBL" id="AHD00168.1"/>
    </source>
</evidence>
<dbReference type="PROSITE" id="PS51471">
    <property type="entry name" value="FE2OG_OXY"/>
    <property type="match status" value="1"/>
</dbReference>
<dbReference type="AlphaFoldDB" id="V9VQ70"/>
<dbReference type="SUPFAM" id="SSF51197">
    <property type="entry name" value="Clavaminate synthase-like"/>
    <property type="match status" value="1"/>
</dbReference>
<dbReference type="InterPro" id="IPR044862">
    <property type="entry name" value="Pro_4_hyd_alph_FE2OG_OXY"/>
</dbReference>
<feature type="domain" description="Fe2OG dioxygenase" evidence="7">
    <location>
        <begin position="82"/>
        <end position="179"/>
    </location>
</feature>
<dbReference type="KEGG" id="lmd:METH_05035"/>
<dbReference type="PATRIC" id="fig|999552.6.peg.1006"/>
<dbReference type="OrthoDB" id="9812472at2"/>
<dbReference type="Gene3D" id="2.60.120.620">
    <property type="entry name" value="q2cbj1_9rhob like domain"/>
    <property type="match status" value="1"/>
</dbReference>
<keyword evidence="4" id="KW-0223">Dioxygenase</keyword>
<proteinExistence type="predicted"/>
<comment type="cofactor">
    <cofactor evidence="1">
        <name>L-ascorbate</name>
        <dbReference type="ChEBI" id="CHEBI:38290"/>
    </cofactor>
</comment>
<keyword evidence="6" id="KW-0408">Iron</keyword>